<dbReference type="Gene3D" id="1.10.357.10">
    <property type="entry name" value="Tetracycline Repressor, domain 2"/>
    <property type="match status" value="1"/>
</dbReference>
<proteinExistence type="predicted"/>
<evidence type="ECO:0000313" key="4">
    <source>
        <dbReference type="EMBL" id="MFK3862673.1"/>
    </source>
</evidence>
<gene>
    <name evidence="4" type="ORF">ACI2JU_02160</name>
</gene>
<name>A0ABW8KTV7_9GAMM</name>
<evidence type="ECO:0000259" key="3">
    <source>
        <dbReference type="PROSITE" id="PS50977"/>
    </source>
</evidence>
<evidence type="ECO:0000313" key="5">
    <source>
        <dbReference type="Proteomes" id="UP001620262"/>
    </source>
</evidence>
<reference evidence="4 5" key="1">
    <citation type="submission" date="2024-11" db="EMBL/GenBank/DDBJ databases">
        <title>The Natural Products Discovery Center: Release of the First 8490 Sequenced Strains for Exploring Actinobacteria Biosynthetic Diversity.</title>
        <authorList>
            <person name="Kalkreuter E."/>
            <person name="Kautsar S.A."/>
            <person name="Yang D."/>
            <person name="Bader C.D."/>
            <person name="Teijaro C.N."/>
            <person name="Fluegel L."/>
            <person name="Davis C.M."/>
            <person name="Simpson J.R."/>
            <person name="Lauterbach L."/>
            <person name="Steele A.D."/>
            <person name="Gui C."/>
            <person name="Meng S."/>
            <person name="Li G."/>
            <person name="Viehrig K."/>
            <person name="Ye F."/>
            <person name="Su P."/>
            <person name="Kiefer A.F."/>
            <person name="Nichols A."/>
            <person name="Cepeda A.J."/>
            <person name="Yan W."/>
            <person name="Fan B."/>
            <person name="Jiang Y."/>
            <person name="Adhikari A."/>
            <person name="Zheng C.-J."/>
            <person name="Schuster L."/>
            <person name="Cowan T.M."/>
            <person name="Smanski M.J."/>
            <person name="Chevrette M.G."/>
            <person name="De Carvalho L.P.S."/>
            <person name="Shen B."/>
        </authorList>
    </citation>
    <scope>NUCLEOTIDE SEQUENCE [LARGE SCALE GENOMIC DNA]</scope>
    <source>
        <strain evidence="4 5">NPDC078403</strain>
    </source>
</reference>
<evidence type="ECO:0000256" key="2">
    <source>
        <dbReference type="PROSITE-ProRule" id="PRU00335"/>
    </source>
</evidence>
<dbReference type="Proteomes" id="UP001620262">
    <property type="component" value="Unassembled WGS sequence"/>
</dbReference>
<dbReference type="EMBL" id="JBJDOT010000002">
    <property type="protein sequence ID" value="MFK3862673.1"/>
    <property type="molecule type" value="Genomic_DNA"/>
</dbReference>
<accession>A0ABW8KTV7</accession>
<organism evidence="4 5">
    <name type="scientific">Pseudoalteromonas rhizosphaerae</name>
    <dbReference type="NCBI Taxonomy" id="2518973"/>
    <lineage>
        <taxon>Bacteria</taxon>
        <taxon>Pseudomonadati</taxon>
        <taxon>Pseudomonadota</taxon>
        <taxon>Gammaproteobacteria</taxon>
        <taxon>Alteromonadales</taxon>
        <taxon>Pseudoalteromonadaceae</taxon>
        <taxon>Pseudoalteromonas</taxon>
    </lineage>
</organism>
<dbReference type="Pfam" id="PF00440">
    <property type="entry name" value="TetR_N"/>
    <property type="match status" value="1"/>
</dbReference>
<dbReference type="InterPro" id="IPR001647">
    <property type="entry name" value="HTH_TetR"/>
</dbReference>
<dbReference type="PROSITE" id="PS50977">
    <property type="entry name" value="HTH_TETR_2"/>
    <property type="match status" value="1"/>
</dbReference>
<evidence type="ECO:0000256" key="1">
    <source>
        <dbReference type="ARBA" id="ARBA00023125"/>
    </source>
</evidence>
<keyword evidence="1 2" id="KW-0238">DNA-binding</keyword>
<feature type="domain" description="HTH tetR-type" evidence="3">
    <location>
        <begin position="17"/>
        <end position="76"/>
    </location>
</feature>
<sequence>MNQSETKRGRPSKEKNSLNAELIVGKAKCMMADNGKVPSMRAIAKELNVDPMALYYYFNNKNILLEGVAKSLMSEIYVPRRKLDWKQELKELSKSYLAILQRYDGLLKTLISMSSNSPADVFISRFNLIVNPLKIRNDQEKAFLNLLVDYLHGFSMALACDSTGELTPDHADNSLDFLFKGVEVYIIS</sequence>
<dbReference type="InterPro" id="IPR009057">
    <property type="entry name" value="Homeodomain-like_sf"/>
</dbReference>
<dbReference type="SUPFAM" id="SSF46689">
    <property type="entry name" value="Homeodomain-like"/>
    <property type="match status" value="1"/>
</dbReference>
<protein>
    <submittedName>
        <fullName evidence="4">TetR/AcrR family transcriptional regulator</fullName>
    </submittedName>
</protein>
<dbReference type="RefSeq" id="WP_182797877.1">
    <property type="nucleotide sequence ID" value="NZ_JBJDOT010000002.1"/>
</dbReference>
<comment type="caution">
    <text evidence="4">The sequence shown here is derived from an EMBL/GenBank/DDBJ whole genome shotgun (WGS) entry which is preliminary data.</text>
</comment>
<feature type="DNA-binding region" description="H-T-H motif" evidence="2">
    <location>
        <begin position="39"/>
        <end position="58"/>
    </location>
</feature>
<keyword evidence="5" id="KW-1185">Reference proteome</keyword>